<reference evidence="2" key="1">
    <citation type="submission" date="2021-06" db="EMBL/GenBank/DDBJ databases">
        <authorList>
            <consortium name="Expending Complete Mitogenomes of Ledrinae and Compositional heterogeneity effect on the phylogenetic inferences of paraphyletic family: Cicadellidae (Hemiptera: Cicadomorpha)"/>
            <person name="Huang W."/>
            <person name="Yu T."/>
            <person name="Zhang Y."/>
        </authorList>
    </citation>
    <scope>NUCLEOTIDE SEQUENCE</scope>
</reference>
<dbReference type="AlphaFoldDB" id="A0AAU6PC64"/>
<keyword evidence="1" id="KW-1133">Transmembrane helix</keyword>
<keyword evidence="2" id="KW-0496">Mitochondrion</keyword>
<proteinExistence type="predicted"/>
<keyword evidence="1" id="KW-0812">Transmembrane</keyword>
<reference evidence="2" key="2">
    <citation type="submission" date="2024-06" db="EMBL/GenBank/DDBJ databases">
        <title>Expending Complete Mitogenomes of Ledrinae and Compositional heterogeneity effect on the phylogenetic inferences of paraphyletic family: Cicadellidae (Hemiptera: Cicadomorpha).</title>
        <authorList>
            <person name="Huang W."/>
            <person name="Yu T."/>
            <person name="Zhang Y."/>
        </authorList>
    </citation>
    <scope>NUCLEOTIDE SEQUENCE</scope>
</reference>
<feature type="transmembrane region" description="Helical" evidence="1">
    <location>
        <begin position="6"/>
        <end position="34"/>
    </location>
</feature>
<keyword evidence="1" id="KW-0472">Membrane</keyword>
<protein>
    <submittedName>
        <fullName evidence="2">ATP synthase F0 subunit 8</fullName>
    </submittedName>
</protein>
<accession>A0AAU6PC64</accession>
<evidence type="ECO:0000256" key="1">
    <source>
        <dbReference type="SAM" id="Phobius"/>
    </source>
</evidence>
<gene>
    <name evidence="2" type="primary">ATP8</name>
</gene>
<geneLocation type="mitochondrion" evidence="2"/>
<dbReference type="EMBL" id="MZ333281">
    <property type="protein sequence ID" value="WXH77330.1"/>
    <property type="molecule type" value="Genomic_DNA"/>
</dbReference>
<name>A0AAU6PC64_9HEMI</name>
<sequence length="50" mass="6380">MPQMSPLWWLFLFVFFLFSLFIMLCFIYFLPFYFSSGKLFLKLNNYNWMW</sequence>
<organism evidence="2">
    <name type="scientific">Midoria longicornis</name>
    <dbReference type="NCBI Taxonomy" id="3133673"/>
    <lineage>
        <taxon>Eukaryota</taxon>
        <taxon>Metazoa</taxon>
        <taxon>Ecdysozoa</taxon>
        <taxon>Arthropoda</taxon>
        <taxon>Hexapoda</taxon>
        <taxon>Insecta</taxon>
        <taxon>Pterygota</taxon>
        <taxon>Neoptera</taxon>
        <taxon>Paraneoptera</taxon>
        <taxon>Hemiptera</taxon>
        <taxon>Auchenorrhyncha</taxon>
        <taxon>Membracoidea</taxon>
        <taxon>Cicadellidae</taxon>
        <taxon>Ledrinae</taxon>
        <taxon>Midoria</taxon>
    </lineage>
</organism>
<evidence type="ECO:0000313" key="2">
    <source>
        <dbReference type="EMBL" id="WXH77330.1"/>
    </source>
</evidence>